<comment type="caution">
    <text evidence="2">The sequence shown here is derived from an EMBL/GenBank/DDBJ whole genome shotgun (WGS) entry which is preliminary data.</text>
</comment>
<evidence type="ECO:0000313" key="3">
    <source>
        <dbReference type="Proteomes" id="UP001164286"/>
    </source>
</evidence>
<evidence type="ECO:0000313" key="2">
    <source>
        <dbReference type="EMBL" id="KAI9639798.1"/>
    </source>
</evidence>
<dbReference type="Proteomes" id="UP001164286">
    <property type="component" value="Unassembled WGS sequence"/>
</dbReference>
<dbReference type="RefSeq" id="XP_052949575.1">
    <property type="nucleotide sequence ID" value="XM_053087905.1"/>
</dbReference>
<dbReference type="GeneID" id="77727110"/>
<feature type="region of interest" description="Disordered" evidence="1">
    <location>
        <begin position="376"/>
        <end position="421"/>
    </location>
</feature>
<dbReference type="AlphaFoldDB" id="A0AA38HGM9"/>
<protein>
    <submittedName>
        <fullName evidence="2">Uncharacterized protein</fullName>
    </submittedName>
</protein>
<feature type="compositionally biased region" description="Basic and acidic residues" evidence="1">
    <location>
        <begin position="79"/>
        <end position="112"/>
    </location>
</feature>
<feature type="region of interest" description="Disordered" evidence="1">
    <location>
        <begin position="35"/>
        <end position="184"/>
    </location>
</feature>
<dbReference type="EMBL" id="JAKWFO010000001">
    <property type="protein sequence ID" value="KAI9639798.1"/>
    <property type="molecule type" value="Genomic_DNA"/>
</dbReference>
<feature type="compositionally biased region" description="Polar residues" evidence="1">
    <location>
        <begin position="405"/>
        <end position="419"/>
    </location>
</feature>
<reference evidence="2" key="1">
    <citation type="journal article" date="2022" name="G3 (Bethesda)">
        <title>High quality genome of the basidiomycete yeast Dioszegia hungarica PDD-24b-2 isolated from cloud water.</title>
        <authorList>
            <person name="Jarrige D."/>
            <person name="Haridas S."/>
            <person name="Bleykasten-Grosshans C."/>
            <person name="Joly M."/>
            <person name="Nadalig T."/>
            <person name="Sancelme M."/>
            <person name="Vuilleumier S."/>
            <person name="Grigoriev I.V."/>
            <person name="Amato P."/>
            <person name="Bringel F."/>
        </authorList>
    </citation>
    <scope>NUCLEOTIDE SEQUENCE</scope>
    <source>
        <strain evidence="2">PDD-24b-2</strain>
    </source>
</reference>
<accession>A0AA38HGM9</accession>
<gene>
    <name evidence="2" type="ORF">MKK02DRAFT_29777</name>
</gene>
<proteinExistence type="predicted"/>
<feature type="compositionally biased region" description="Acidic residues" evidence="1">
    <location>
        <begin position="128"/>
        <end position="149"/>
    </location>
</feature>
<keyword evidence="3" id="KW-1185">Reference proteome</keyword>
<name>A0AA38HGM9_9TREE</name>
<sequence length="499" mass="56185">MSSPEASEETIQAYIRSLERVAGSSAAPSCFATFKAKPDMAPTPPPAATRRPRAYRGGRWTPRAITSQDPPEPTGVDQNRGRGGQDREQPHRAEVAVVFHRSEDHAEYRVPHIDTQFPSGAIKREQADSEDDQMEEDEEDGEEEEDGDFPDAVKSEAPTPQPVSPYHPSNESDGEASSLPKTDPSLSVFAETLSEEDEMRSYDQGMTHFWTIYAALKENIDETKTKFVKMVVDTAEEGMDTDGLADQTLYVRRSNIRKAARQHITRILEHSGKGHLEGENKSPWRPRIRIDDTRRWIESSILGNHTACLERYEQLKAVFGQVEAVDELIKEAWAEVESEASLARNGSDKVKIATFRGRHRTFRLAAFQHLSHTLGSIDDGQGESISNATGADGAQRQTRRKMNPHRTQQNGKRWQTMWQASRAPDVTEERVRWEIDCIEQLSEVLTAKVAPQLSTRSNWRDRIRGQLKLMKDGKPDMTVAEAVSDLSSVGPRFSKPRKR</sequence>
<evidence type="ECO:0000256" key="1">
    <source>
        <dbReference type="SAM" id="MobiDB-lite"/>
    </source>
</evidence>
<organism evidence="2 3">
    <name type="scientific">Dioszegia hungarica</name>
    <dbReference type="NCBI Taxonomy" id="4972"/>
    <lineage>
        <taxon>Eukaryota</taxon>
        <taxon>Fungi</taxon>
        <taxon>Dikarya</taxon>
        <taxon>Basidiomycota</taxon>
        <taxon>Agaricomycotina</taxon>
        <taxon>Tremellomycetes</taxon>
        <taxon>Tremellales</taxon>
        <taxon>Bulleribasidiaceae</taxon>
        <taxon>Dioszegia</taxon>
    </lineage>
</organism>